<gene>
    <name evidence="3" type="ORF">DAPPUDRAFT_268609</name>
</gene>
<evidence type="ECO:0000256" key="2">
    <source>
        <dbReference type="SAM" id="MobiDB-lite"/>
    </source>
</evidence>
<dbReference type="AlphaFoldDB" id="E9HY25"/>
<keyword evidence="4" id="KW-1185">Reference proteome</keyword>
<dbReference type="EMBL" id="GL733102">
    <property type="protein sequence ID" value="EFX63355.1"/>
    <property type="molecule type" value="Genomic_DNA"/>
</dbReference>
<dbReference type="OrthoDB" id="6388042at2759"/>
<protein>
    <submittedName>
        <fullName evidence="3">Uncharacterized protein</fullName>
    </submittedName>
</protein>
<feature type="region of interest" description="Disordered" evidence="2">
    <location>
        <begin position="178"/>
        <end position="205"/>
    </location>
</feature>
<dbReference type="PhylomeDB" id="E9HY25"/>
<sequence>MLANVDEWPKDFNSAICDRVYEKNNFVDCDHRPGVAVAISSNQENLLQLRQQLILDKSSAKKNTNELRGTKQKARRSLVYPEGDTTQGASFSAVAKKSKPNPAEEQLVEEIDELKSTNRQLEDTITRLKRDLKKKEDANDELTDTLEVLRSWYEEQRELAQQMKDILLHLTDAVSNLNRRPEALPPTPAASPSQSAAKRMVPPRW</sequence>
<evidence type="ECO:0000313" key="3">
    <source>
        <dbReference type="EMBL" id="EFX63355.1"/>
    </source>
</evidence>
<organism evidence="3 4">
    <name type="scientific">Daphnia pulex</name>
    <name type="common">Water flea</name>
    <dbReference type="NCBI Taxonomy" id="6669"/>
    <lineage>
        <taxon>Eukaryota</taxon>
        <taxon>Metazoa</taxon>
        <taxon>Ecdysozoa</taxon>
        <taxon>Arthropoda</taxon>
        <taxon>Crustacea</taxon>
        <taxon>Branchiopoda</taxon>
        <taxon>Diplostraca</taxon>
        <taxon>Cladocera</taxon>
        <taxon>Anomopoda</taxon>
        <taxon>Daphniidae</taxon>
        <taxon>Daphnia</taxon>
    </lineage>
</organism>
<proteinExistence type="predicted"/>
<evidence type="ECO:0000313" key="4">
    <source>
        <dbReference type="Proteomes" id="UP000000305"/>
    </source>
</evidence>
<dbReference type="Proteomes" id="UP000000305">
    <property type="component" value="Unassembled WGS sequence"/>
</dbReference>
<evidence type="ECO:0000256" key="1">
    <source>
        <dbReference type="SAM" id="Coils"/>
    </source>
</evidence>
<reference evidence="3 4" key="1">
    <citation type="journal article" date="2011" name="Science">
        <title>The ecoresponsive genome of Daphnia pulex.</title>
        <authorList>
            <person name="Colbourne J.K."/>
            <person name="Pfrender M.E."/>
            <person name="Gilbert D."/>
            <person name="Thomas W.K."/>
            <person name="Tucker A."/>
            <person name="Oakley T.H."/>
            <person name="Tokishita S."/>
            <person name="Aerts A."/>
            <person name="Arnold G.J."/>
            <person name="Basu M.K."/>
            <person name="Bauer D.J."/>
            <person name="Caceres C.E."/>
            <person name="Carmel L."/>
            <person name="Casola C."/>
            <person name="Choi J.H."/>
            <person name="Detter J.C."/>
            <person name="Dong Q."/>
            <person name="Dusheyko S."/>
            <person name="Eads B.D."/>
            <person name="Frohlich T."/>
            <person name="Geiler-Samerotte K.A."/>
            <person name="Gerlach D."/>
            <person name="Hatcher P."/>
            <person name="Jogdeo S."/>
            <person name="Krijgsveld J."/>
            <person name="Kriventseva E.V."/>
            <person name="Kultz D."/>
            <person name="Laforsch C."/>
            <person name="Lindquist E."/>
            <person name="Lopez J."/>
            <person name="Manak J.R."/>
            <person name="Muller J."/>
            <person name="Pangilinan J."/>
            <person name="Patwardhan R.P."/>
            <person name="Pitluck S."/>
            <person name="Pritham E.J."/>
            <person name="Rechtsteiner A."/>
            <person name="Rho M."/>
            <person name="Rogozin I.B."/>
            <person name="Sakarya O."/>
            <person name="Salamov A."/>
            <person name="Schaack S."/>
            <person name="Shapiro H."/>
            <person name="Shiga Y."/>
            <person name="Skalitzky C."/>
            <person name="Smith Z."/>
            <person name="Souvorov A."/>
            <person name="Sung W."/>
            <person name="Tang Z."/>
            <person name="Tsuchiya D."/>
            <person name="Tu H."/>
            <person name="Vos H."/>
            <person name="Wang M."/>
            <person name="Wolf Y.I."/>
            <person name="Yamagata H."/>
            <person name="Yamada T."/>
            <person name="Ye Y."/>
            <person name="Shaw J.R."/>
            <person name="Andrews J."/>
            <person name="Crease T.J."/>
            <person name="Tang H."/>
            <person name="Lucas S.M."/>
            <person name="Robertson H.M."/>
            <person name="Bork P."/>
            <person name="Koonin E.V."/>
            <person name="Zdobnov E.M."/>
            <person name="Grigoriev I.V."/>
            <person name="Lynch M."/>
            <person name="Boore J.L."/>
        </authorList>
    </citation>
    <scope>NUCLEOTIDE SEQUENCE [LARGE SCALE GENOMIC DNA]</scope>
</reference>
<feature type="coiled-coil region" evidence="1">
    <location>
        <begin position="104"/>
        <end position="145"/>
    </location>
</feature>
<keyword evidence="1" id="KW-0175">Coiled coil</keyword>
<accession>E9HY25</accession>
<dbReference type="InParanoid" id="E9HY25"/>
<feature type="region of interest" description="Disordered" evidence="2">
    <location>
        <begin position="61"/>
        <end position="84"/>
    </location>
</feature>
<dbReference type="KEGG" id="dpx:DAPPUDRAFT_268609"/>
<name>E9HY25_DAPPU</name>
<dbReference type="HOGENOM" id="CLU_058692_0_0_1"/>